<dbReference type="InterPro" id="IPR011051">
    <property type="entry name" value="RmlC_Cupin_sf"/>
</dbReference>
<dbReference type="Pfam" id="PF07883">
    <property type="entry name" value="Cupin_2"/>
    <property type="match status" value="1"/>
</dbReference>
<dbReference type="EMBL" id="FWEV01000037">
    <property type="protein sequence ID" value="SLM28377.1"/>
    <property type="molecule type" value="Genomic_DNA"/>
</dbReference>
<dbReference type="GO" id="GO:0003677">
    <property type="term" value="F:DNA binding"/>
    <property type="evidence" value="ECO:0007669"/>
    <property type="project" value="UniProtKB-KW"/>
</dbReference>
<dbReference type="PANTHER" id="PTHR46797">
    <property type="entry name" value="HTH-TYPE TRANSCRIPTIONAL REGULATOR"/>
    <property type="match status" value="1"/>
</dbReference>
<keyword evidence="1" id="KW-0238">DNA-binding</keyword>
<dbReference type="OrthoDB" id="5343295at2"/>
<evidence type="ECO:0000259" key="2">
    <source>
        <dbReference type="PROSITE" id="PS50943"/>
    </source>
</evidence>
<evidence type="ECO:0000313" key="3">
    <source>
        <dbReference type="EMBL" id="SLM28377.1"/>
    </source>
</evidence>
<dbReference type="Pfam" id="PF01381">
    <property type="entry name" value="HTH_3"/>
    <property type="match status" value="1"/>
</dbReference>
<dbReference type="InterPro" id="IPR014710">
    <property type="entry name" value="RmlC-like_jellyroll"/>
</dbReference>
<protein>
    <submittedName>
        <fullName evidence="3">HTH-type transcriptional regulator</fullName>
    </submittedName>
</protein>
<dbReference type="CDD" id="cd02209">
    <property type="entry name" value="cupin_XRE_C"/>
    <property type="match status" value="1"/>
</dbReference>
<feature type="domain" description="HTH cro/C1-type" evidence="2">
    <location>
        <begin position="45"/>
        <end position="99"/>
    </location>
</feature>
<dbReference type="STRING" id="1246637.MTBBW1_1310075"/>
<gene>
    <name evidence="3" type="ORF">MTBBW1_1310075</name>
</gene>
<dbReference type="InterPro" id="IPR001387">
    <property type="entry name" value="Cro/C1-type_HTH"/>
</dbReference>
<evidence type="ECO:0000256" key="1">
    <source>
        <dbReference type="ARBA" id="ARBA00023125"/>
    </source>
</evidence>
<dbReference type="GO" id="GO:0003700">
    <property type="term" value="F:DNA-binding transcription factor activity"/>
    <property type="evidence" value="ECO:0007669"/>
    <property type="project" value="TreeGrafter"/>
</dbReference>
<proteinExistence type="predicted"/>
<sequence>MQNDDITPHINVDYFEDLTGNIEDGEKIDNLSGKKRETEDIGTKIRKLREKKGITIEELSNLTGFEKERLEKIEKGVVKPQLGTVMKLSRSLDSALSRLVSDVGSQLYSITRKSERKYISRSTSPEGEKKLYTYMSLAPEVKGRHMEALIVQLEENPAKDVSIHDGEEFIYVLEGVASLEIDGETHELNPGDSAYYLSTTPHLIKAKEERATILAVLYE</sequence>
<dbReference type="AlphaFoldDB" id="A0A1W1H7D4"/>
<keyword evidence="4" id="KW-1185">Reference proteome</keyword>
<dbReference type="CDD" id="cd00093">
    <property type="entry name" value="HTH_XRE"/>
    <property type="match status" value="1"/>
</dbReference>
<dbReference type="Proteomes" id="UP000191931">
    <property type="component" value="Unassembled WGS sequence"/>
</dbReference>
<dbReference type="SUPFAM" id="SSF47413">
    <property type="entry name" value="lambda repressor-like DNA-binding domains"/>
    <property type="match status" value="1"/>
</dbReference>
<dbReference type="PROSITE" id="PS50943">
    <property type="entry name" value="HTH_CROC1"/>
    <property type="match status" value="1"/>
</dbReference>
<dbReference type="InterPro" id="IPR013096">
    <property type="entry name" value="Cupin_2"/>
</dbReference>
<dbReference type="SMART" id="SM00530">
    <property type="entry name" value="HTH_XRE"/>
    <property type="match status" value="1"/>
</dbReference>
<dbReference type="Gene3D" id="1.10.260.40">
    <property type="entry name" value="lambda repressor-like DNA-binding domains"/>
    <property type="match status" value="1"/>
</dbReference>
<reference evidence="3 4" key="1">
    <citation type="submission" date="2017-03" db="EMBL/GenBank/DDBJ databases">
        <authorList>
            <person name="Afonso C.L."/>
            <person name="Miller P.J."/>
            <person name="Scott M.A."/>
            <person name="Spackman E."/>
            <person name="Goraichik I."/>
            <person name="Dimitrov K.M."/>
            <person name="Suarez D.L."/>
            <person name="Swayne D.E."/>
        </authorList>
    </citation>
    <scope>NUCLEOTIDE SEQUENCE [LARGE SCALE GENOMIC DNA]</scope>
    <source>
        <strain evidence="3">PRJEB14757</strain>
    </source>
</reference>
<accession>A0A1W1H7D4</accession>
<dbReference type="InterPro" id="IPR050807">
    <property type="entry name" value="TransReg_Diox_bact_type"/>
</dbReference>
<dbReference type="GO" id="GO:0005829">
    <property type="term" value="C:cytosol"/>
    <property type="evidence" value="ECO:0007669"/>
    <property type="project" value="TreeGrafter"/>
</dbReference>
<dbReference type="RefSeq" id="WP_080804703.1">
    <property type="nucleotide sequence ID" value="NZ_LT828548.1"/>
</dbReference>
<dbReference type="PANTHER" id="PTHR46797:SF19">
    <property type="entry name" value="BLL2473 PROTEIN"/>
    <property type="match status" value="1"/>
</dbReference>
<dbReference type="InterPro" id="IPR010982">
    <property type="entry name" value="Lambda_DNA-bd_dom_sf"/>
</dbReference>
<dbReference type="Gene3D" id="2.60.120.10">
    <property type="entry name" value="Jelly Rolls"/>
    <property type="match status" value="1"/>
</dbReference>
<organism evidence="3 4">
    <name type="scientific">Desulfamplus magnetovallimortis</name>
    <dbReference type="NCBI Taxonomy" id="1246637"/>
    <lineage>
        <taxon>Bacteria</taxon>
        <taxon>Pseudomonadati</taxon>
        <taxon>Thermodesulfobacteriota</taxon>
        <taxon>Desulfobacteria</taxon>
        <taxon>Desulfobacterales</taxon>
        <taxon>Desulfobacteraceae</taxon>
        <taxon>Desulfamplus</taxon>
    </lineage>
</organism>
<name>A0A1W1H7D4_9BACT</name>
<dbReference type="SUPFAM" id="SSF51182">
    <property type="entry name" value="RmlC-like cupins"/>
    <property type="match status" value="1"/>
</dbReference>
<evidence type="ECO:0000313" key="4">
    <source>
        <dbReference type="Proteomes" id="UP000191931"/>
    </source>
</evidence>